<evidence type="ECO:0000256" key="1">
    <source>
        <dbReference type="SAM" id="Coils"/>
    </source>
</evidence>
<reference evidence="2" key="1">
    <citation type="submission" date="2021-02" db="EMBL/GenBank/DDBJ databases">
        <authorList>
            <person name="Nowell W R."/>
        </authorList>
    </citation>
    <scope>NUCLEOTIDE SEQUENCE</scope>
    <source>
        <strain evidence="2">Ploen Becks lab</strain>
    </source>
</reference>
<comment type="caution">
    <text evidence="2">The sequence shown here is derived from an EMBL/GenBank/DDBJ whole genome shotgun (WGS) entry which is preliminary data.</text>
</comment>
<evidence type="ECO:0000313" key="3">
    <source>
        <dbReference type="Proteomes" id="UP000663879"/>
    </source>
</evidence>
<sequence length="438" mass="50443">MNIIDSRNDESKLIRYNKCIEQLLRDTRYTSLGLFVTNIHPFGKQMMENITKEINVLNISLPLKEKMKSSQSLIDRLRKELESEEDSHKINDKIMYSSLTNENLILIEKFEIMGNKFLGLHKTSKSPVFRGPKDFDFSKTEISQKEDVKIEPKLFGILKSKGSANGKDVFIRPKGGKFYISSTGSKCYINNLDSIEVINELEGVKGCLSGNDVQKGEKHDQIQKIIDDYEKKNGYSFVGYNESKGTANGRPIFEGPNGGKFYGKTKKKLKRTRFLKEESQLKSQPNLLEEFQIKDESENFFDELFSDNLILSENLIEKNIDVSLLNHAGLNSVIRSESDDLSCNLMQAEKKINDLIIQLKEKDELIFFYSEENNQKINELNEEIFRNGKLIIEKSSIIKNLESEIQERNNELETQAIKCSEKDEINENISKTNSKNFY</sequence>
<evidence type="ECO:0000313" key="2">
    <source>
        <dbReference type="EMBL" id="CAF1004437.1"/>
    </source>
</evidence>
<keyword evidence="3" id="KW-1185">Reference proteome</keyword>
<gene>
    <name evidence="2" type="ORF">OXX778_LOCUS16578</name>
</gene>
<accession>A0A814H2G7</accession>
<protein>
    <submittedName>
        <fullName evidence="2">Uncharacterized protein</fullName>
    </submittedName>
</protein>
<feature type="coiled-coil region" evidence="1">
    <location>
        <begin position="338"/>
        <end position="365"/>
    </location>
</feature>
<name>A0A814H2G7_9BILA</name>
<dbReference type="EMBL" id="CAJNOC010003959">
    <property type="protein sequence ID" value="CAF1004437.1"/>
    <property type="molecule type" value="Genomic_DNA"/>
</dbReference>
<keyword evidence="1" id="KW-0175">Coiled coil</keyword>
<organism evidence="2 3">
    <name type="scientific">Brachionus calyciflorus</name>
    <dbReference type="NCBI Taxonomy" id="104777"/>
    <lineage>
        <taxon>Eukaryota</taxon>
        <taxon>Metazoa</taxon>
        <taxon>Spiralia</taxon>
        <taxon>Gnathifera</taxon>
        <taxon>Rotifera</taxon>
        <taxon>Eurotatoria</taxon>
        <taxon>Monogononta</taxon>
        <taxon>Pseudotrocha</taxon>
        <taxon>Ploima</taxon>
        <taxon>Brachionidae</taxon>
        <taxon>Brachionus</taxon>
    </lineage>
</organism>
<proteinExistence type="predicted"/>
<dbReference type="AlphaFoldDB" id="A0A814H2G7"/>
<feature type="coiled-coil region" evidence="1">
    <location>
        <begin position="391"/>
        <end position="418"/>
    </location>
</feature>
<dbReference type="Proteomes" id="UP000663879">
    <property type="component" value="Unassembled WGS sequence"/>
</dbReference>